<sequence length="381" mass="42073">MTDQTAHLLDIPALLADISRDLPCGDDTREDASPTSPYFTLKDLRSQARALERQVLADDEVVQVPQWREMAREIPVLLTERTKDLEYVAWLTEALCREHGFVGLADGFMLARELLLNHWVNLYPTPDEEGPDTRIAPLVGLNGLEAEGTLIQPILSVPLFQSDNGGSYAAWHAEQAAEVGRLDEDRARNRIKTGAASPDDLQAAVASTPAEELASTREAIHRAQQAFSELSDVMDEVMGEPQPTTNIRQALDRCLAVLSHHAGARIDEWTRQHIPELIAESGPGGESDALDETAGDTPQHQKVDPVQVAIDSRAEALAELRRLSDFFLKTEPHSPVSYAIRQAVRWSDMSLPELMQELIDDGGARDGFYRLTGVPAPEPRE</sequence>
<protein>
    <submittedName>
        <fullName evidence="3">Type VI secretion protein</fullName>
    </submittedName>
</protein>
<gene>
    <name evidence="3" type="ORF">GCM10007071_18760</name>
</gene>
<evidence type="ECO:0000256" key="1">
    <source>
        <dbReference type="SAM" id="MobiDB-lite"/>
    </source>
</evidence>
<proteinExistence type="predicted"/>
<dbReference type="EMBL" id="BMXV01000004">
    <property type="protein sequence ID" value="GGY71993.1"/>
    <property type="molecule type" value="Genomic_DNA"/>
</dbReference>
<reference evidence="4" key="1">
    <citation type="journal article" date="2019" name="Int. J. Syst. Evol. Microbiol.">
        <title>The Global Catalogue of Microorganisms (GCM) 10K type strain sequencing project: providing services to taxonomists for standard genome sequencing and annotation.</title>
        <authorList>
            <consortium name="The Broad Institute Genomics Platform"/>
            <consortium name="The Broad Institute Genome Sequencing Center for Infectious Disease"/>
            <person name="Wu L."/>
            <person name="Ma J."/>
        </authorList>
    </citation>
    <scope>NUCLEOTIDE SEQUENCE [LARGE SCALE GENOMIC DNA]</scope>
    <source>
        <strain evidence="4">KCTC 22280</strain>
    </source>
</reference>
<comment type="caution">
    <text evidence="3">The sequence shown here is derived from an EMBL/GenBank/DDBJ whole genome shotgun (WGS) entry which is preliminary data.</text>
</comment>
<keyword evidence="4" id="KW-1185">Reference proteome</keyword>
<dbReference type="NCBIfam" id="TIGR03363">
    <property type="entry name" value="VI_chp_8"/>
    <property type="match status" value="1"/>
</dbReference>
<dbReference type="Proteomes" id="UP000601597">
    <property type="component" value="Unassembled WGS sequence"/>
</dbReference>
<dbReference type="PANTHER" id="PTHR37951">
    <property type="entry name" value="CYTOPLASMIC PROTEIN-RELATED"/>
    <property type="match status" value="1"/>
</dbReference>
<dbReference type="PANTHER" id="PTHR37951:SF1">
    <property type="entry name" value="TYPE VI SECRETION SYSTEM COMPONENT TSSA1"/>
    <property type="match status" value="1"/>
</dbReference>
<evidence type="ECO:0000313" key="4">
    <source>
        <dbReference type="Proteomes" id="UP000601597"/>
    </source>
</evidence>
<organism evidence="3 4">
    <name type="scientific">Marinobacter zhanjiangensis</name>
    <dbReference type="NCBI Taxonomy" id="578215"/>
    <lineage>
        <taxon>Bacteria</taxon>
        <taxon>Pseudomonadati</taxon>
        <taxon>Pseudomonadota</taxon>
        <taxon>Gammaproteobacteria</taxon>
        <taxon>Pseudomonadales</taxon>
        <taxon>Marinobacteraceae</taxon>
        <taxon>Marinobacter</taxon>
    </lineage>
</organism>
<dbReference type="InterPro" id="IPR010657">
    <property type="entry name" value="ImpA_N"/>
</dbReference>
<evidence type="ECO:0000313" key="3">
    <source>
        <dbReference type="EMBL" id="GGY71993.1"/>
    </source>
</evidence>
<feature type="domain" description="ImpA N-terminal" evidence="2">
    <location>
        <begin position="15"/>
        <end position="142"/>
    </location>
</feature>
<accession>A0ABQ3AYR1</accession>
<dbReference type="RefSeq" id="WP_189575743.1">
    <property type="nucleotide sequence ID" value="NZ_BMXV01000004.1"/>
</dbReference>
<name>A0ABQ3AYR1_9GAMM</name>
<dbReference type="Pfam" id="PF06812">
    <property type="entry name" value="ImpA_N"/>
    <property type="match status" value="1"/>
</dbReference>
<feature type="region of interest" description="Disordered" evidence="1">
    <location>
        <begin position="278"/>
        <end position="301"/>
    </location>
</feature>
<evidence type="ECO:0000259" key="2">
    <source>
        <dbReference type="Pfam" id="PF06812"/>
    </source>
</evidence>
<dbReference type="InterPro" id="IPR017740">
    <property type="entry name" value="TssA-like"/>
</dbReference>